<evidence type="ECO:0000256" key="2">
    <source>
        <dbReference type="ARBA" id="ARBA00004401"/>
    </source>
</evidence>
<dbReference type="CDD" id="cd06530">
    <property type="entry name" value="S26_SPase_I"/>
    <property type="match status" value="1"/>
</dbReference>
<keyword evidence="5 8" id="KW-0645">Protease</keyword>
<feature type="transmembrane region" description="Helical" evidence="8">
    <location>
        <begin position="6"/>
        <end position="26"/>
    </location>
</feature>
<evidence type="ECO:0000256" key="7">
    <source>
        <dbReference type="PIRSR" id="PIRSR600223-1"/>
    </source>
</evidence>
<dbReference type="PROSITE" id="PS00501">
    <property type="entry name" value="SPASE_I_1"/>
    <property type="match status" value="1"/>
</dbReference>
<dbReference type="InterPro" id="IPR019533">
    <property type="entry name" value="Peptidase_S26"/>
</dbReference>
<comment type="caution">
    <text evidence="10">The sequence shown here is derived from an EMBL/GenBank/DDBJ whole genome shotgun (WGS) entry which is preliminary data.</text>
</comment>
<feature type="active site" evidence="7">
    <location>
        <position position="35"/>
    </location>
</feature>
<dbReference type="EC" id="3.4.21.89" evidence="4 8"/>
<dbReference type="EMBL" id="LQXD01000129">
    <property type="protein sequence ID" value="OIJ12238.1"/>
    <property type="molecule type" value="Genomic_DNA"/>
</dbReference>
<feature type="domain" description="Peptidase S26" evidence="9">
    <location>
        <begin position="6"/>
        <end position="191"/>
    </location>
</feature>
<evidence type="ECO:0000259" key="9">
    <source>
        <dbReference type="Pfam" id="PF10502"/>
    </source>
</evidence>
<dbReference type="AlphaFoldDB" id="A0A1S2LI85"/>
<comment type="catalytic activity">
    <reaction evidence="1 8">
        <text>Cleavage of hydrophobic, N-terminal signal or leader sequences from secreted and periplasmic proteins.</text>
        <dbReference type="EC" id="3.4.21.89"/>
    </reaction>
</comment>
<evidence type="ECO:0000256" key="8">
    <source>
        <dbReference type="RuleBase" id="RU362042"/>
    </source>
</evidence>
<dbReference type="InterPro" id="IPR036286">
    <property type="entry name" value="LexA/Signal_pep-like_sf"/>
</dbReference>
<reference evidence="10" key="1">
    <citation type="submission" date="2016-10" db="EMBL/GenBank/DDBJ databases">
        <title>Draft genome sequences of four alkaliphilic bacteria belonging to the Anaerobacillus genus.</title>
        <authorList>
            <person name="Bassil N.M."/>
            <person name="Lloyd J.R."/>
        </authorList>
    </citation>
    <scope>NUCLEOTIDE SEQUENCE [LARGE SCALE GENOMIC DNA]</scope>
    <source>
        <strain evidence="10">NB2006</strain>
    </source>
</reference>
<proteinExistence type="inferred from homology"/>
<dbReference type="PANTHER" id="PTHR43390">
    <property type="entry name" value="SIGNAL PEPTIDASE I"/>
    <property type="match status" value="1"/>
</dbReference>
<evidence type="ECO:0000256" key="6">
    <source>
        <dbReference type="ARBA" id="ARBA00022801"/>
    </source>
</evidence>
<keyword evidence="8" id="KW-0812">Transmembrane</keyword>
<evidence type="ECO:0000256" key="3">
    <source>
        <dbReference type="ARBA" id="ARBA00009370"/>
    </source>
</evidence>
<dbReference type="Pfam" id="PF10502">
    <property type="entry name" value="Peptidase_S26"/>
    <property type="match status" value="1"/>
</dbReference>
<dbReference type="NCBIfam" id="TIGR02227">
    <property type="entry name" value="sigpep_I_bact"/>
    <property type="match status" value="1"/>
</dbReference>
<protein>
    <recommendedName>
        <fullName evidence="4 8">Signal peptidase I</fullName>
        <ecNumber evidence="4 8">3.4.21.89</ecNumber>
    </recommendedName>
</protein>
<keyword evidence="6 8" id="KW-0378">Hydrolase</keyword>
<organism evidence="10">
    <name type="scientific">Anaerobacillus isosaccharinicus</name>
    <dbReference type="NCBI Taxonomy" id="1532552"/>
    <lineage>
        <taxon>Bacteria</taxon>
        <taxon>Bacillati</taxon>
        <taxon>Bacillota</taxon>
        <taxon>Bacilli</taxon>
        <taxon>Bacillales</taxon>
        <taxon>Bacillaceae</taxon>
        <taxon>Anaerobacillus</taxon>
    </lineage>
</organism>
<accession>A0A1S2LI85</accession>
<gene>
    <name evidence="10" type="ORF">AWH56_14660</name>
</gene>
<dbReference type="GO" id="GO:0006465">
    <property type="term" value="P:signal peptide processing"/>
    <property type="evidence" value="ECO:0007669"/>
    <property type="project" value="InterPro"/>
</dbReference>
<dbReference type="InterPro" id="IPR019758">
    <property type="entry name" value="Pept_S26A_signal_pept_1_CS"/>
</dbReference>
<dbReference type="PROSITE" id="PS00761">
    <property type="entry name" value="SPASE_I_3"/>
    <property type="match status" value="1"/>
</dbReference>
<evidence type="ECO:0000256" key="5">
    <source>
        <dbReference type="ARBA" id="ARBA00022670"/>
    </source>
</evidence>
<dbReference type="PRINTS" id="PR00727">
    <property type="entry name" value="LEADERPTASE"/>
</dbReference>
<evidence type="ECO:0000313" key="10">
    <source>
        <dbReference type="EMBL" id="OIJ12238.1"/>
    </source>
</evidence>
<dbReference type="GO" id="GO:0009003">
    <property type="term" value="F:signal peptidase activity"/>
    <property type="evidence" value="ECO:0007669"/>
    <property type="project" value="UniProtKB-EC"/>
</dbReference>
<comment type="subcellular location">
    <subcellularLocation>
        <location evidence="2">Cell membrane</location>
        <topology evidence="2">Single-pass type II membrane protein</topology>
    </subcellularLocation>
    <subcellularLocation>
        <location evidence="8">Membrane</location>
        <topology evidence="8">Single-pass type II membrane protein</topology>
    </subcellularLocation>
</comment>
<comment type="similarity">
    <text evidence="3 8">Belongs to the peptidase S26 family.</text>
</comment>
<evidence type="ECO:0000256" key="4">
    <source>
        <dbReference type="ARBA" id="ARBA00013208"/>
    </source>
</evidence>
<keyword evidence="8" id="KW-0472">Membrane</keyword>
<dbReference type="InterPro" id="IPR019756">
    <property type="entry name" value="Pept_S26A_signal_pept_1_Ser-AS"/>
</dbReference>
<dbReference type="InterPro" id="IPR000223">
    <property type="entry name" value="Pept_S26A_signal_pept_1"/>
</dbReference>
<dbReference type="GO" id="GO:0005886">
    <property type="term" value="C:plasma membrane"/>
    <property type="evidence" value="ECO:0007669"/>
    <property type="project" value="UniProtKB-SubCell"/>
</dbReference>
<dbReference type="Gene3D" id="2.10.109.10">
    <property type="entry name" value="Umud Fragment, subunit A"/>
    <property type="match status" value="1"/>
</dbReference>
<dbReference type="PANTHER" id="PTHR43390:SF1">
    <property type="entry name" value="CHLOROPLAST PROCESSING PEPTIDASE"/>
    <property type="match status" value="1"/>
</dbReference>
<name>A0A1S2LI85_9BACI</name>
<sequence>MIELLGWGKVLFFSLTIFIFISIFLFQPYIVNGSSMEPTFVGTEPNNNEKTGDYIIVSKSSYKLNRKPKSGDIVVIDSRIYKPRNFKDELLEHPFLSIFATESNGNYKWVKRVIGEEGDTIEIRDGKVFRNKLELEEAYLQEEMLGSYEEITVPDNHVFVLGDNRNHSGDSRAIGPVPNENVIGKVMVRYYPFNKVNVY</sequence>
<dbReference type="GO" id="GO:0004252">
    <property type="term" value="F:serine-type endopeptidase activity"/>
    <property type="evidence" value="ECO:0007669"/>
    <property type="project" value="InterPro"/>
</dbReference>
<keyword evidence="8" id="KW-1133">Transmembrane helix</keyword>
<dbReference type="SUPFAM" id="SSF51306">
    <property type="entry name" value="LexA/Signal peptidase"/>
    <property type="match status" value="1"/>
</dbReference>
<feature type="active site" evidence="7">
    <location>
        <position position="111"/>
    </location>
</feature>
<evidence type="ECO:0000256" key="1">
    <source>
        <dbReference type="ARBA" id="ARBA00000677"/>
    </source>
</evidence>